<evidence type="ECO:0000313" key="2">
    <source>
        <dbReference type="EMBL" id="KAK8848029.1"/>
    </source>
</evidence>
<dbReference type="SUPFAM" id="SSF56112">
    <property type="entry name" value="Protein kinase-like (PK-like)"/>
    <property type="match status" value="1"/>
</dbReference>
<accession>A0ABR2HIH4</accession>
<name>A0ABR2HIH4_9EUKA</name>
<sequence>MQHFWSIVVNCLSGFLIKKGYHNSRNRHNRYLNEEFVEYEELSTFVNKSYIELRNFGQGSGGVVDLIYHISKEEIFALKIPYFESQHLNERERRNYLSIRHPFIVQYVGYIKYANNPKYLLLEYVEGETLDKYDLSHLNNQEKSIIILELLLSIHYLHSRNYIYRDLRMSNIMINQNKDAILIDFDRVRKENVEIDNEEQTKDFASPEVAPEENKTYKSDIYSLGYIIHIILYGRPPIIYNK</sequence>
<evidence type="ECO:0000259" key="1">
    <source>
        <dbReference type="PROSITE" id="PS50011"/>
    </source>
</evidence>
<comment type="caution">
    <text evidence="2">The sequence shown here is derived from an EMBL/GenBank/DDBJ whole genome shotgun (WGS) entry which is preliminary data.</text>
</comment>
<protein>
    <recommendedName>
        <fullName evidence="1">Protein kinase domain-containing protein</fullName>
    </recommendedName>
</protein>
<dbReference type="CDD" id="cd00180">
    <property type="entry name" value="PKc"/>
    <property type="match status" value="1"/>
</dbReference>
<evidence type="ECO:0000313" key="3">
    <source>
        <dbReference type="Proteomes" id="UP001470230"/>
    </source>
</evidence>
<dbReference type="EMBL" id="JAPFFF010000027">
    <property type="protein sequence ID" value="KAK8848029.1"/>
    <property type="molecule type" value="Genomic_DNA"/>
</dbReference>
<reference evidence="2 3" key="1">
    <citation type="submission" date="2024-04" db="EMBL/GenBank/DDBJ databases">
        <title>Tritrichomonas musculus Genome.</title>
        <authorList>
            <person name="Alves-Ferreira E."/>
            <person name="Grigg M."/>
            <person name="Lorenzi H."/>
            <person name="Galac M."/>
        </authorList>
    </citation>
    <scope>NUCLEOTIDE SEQUENCE [LARGE SCALE GENOMIC DNA]</scope>
    <source>
        <strain evidence="2 3">EAF2021</strain>
    </source>
</reference>
<organism evidence="2 3">
    <name type="scientific">Tritrichomonas musculus</name>
    <dbReference type="NCBI Taxonomy" id="1915356"/>
    <lineage>
        <taxon>Eukaryota</taxon>
        <taxon>Metamonada</taxon>
        <taxon>Parabasalia</taxon>
        <taxon>Tritrichomonadida</taxon>
        <taxon>Tritrichomonadidae</taxon>
        <taxon>Tritrichomonas</taxon>
    </lineage>
</organism>
<dbReference type="PROSITE" id="PS50011">
    <property type="entry name" value="PROTEIN_KINASE_DOM"/>
    <property type="match status" value="1"/>
</dbReference>
<dbReference type="InterPro" id="IPR011009">
    <property type="entry name" value="Kinase-like_dom_sf"/>
</dbReference>
<gene>
    <name evidence="2" type="ORF">M9Y10_019082</name>
</gene>
<dbReference type="PANTHER" id="PTHR24347">
    <property type="entry name" value="SERINE/THREONINE-PROTEIN KINASE"/>
    <property type="match status" value="1"/>
</dbReference>
<dbReference type="Proteomes" id="UP001470230">
    <property type="component" value="Unassembled WGS sequence"/>
</dbReference>
<dbReference type="Pfam" id="PF00069">
    <property type="entry name" value="Pkinase"/>
    <property type="match status" value="1"/>
</dbReference>
<dbReference type="InterPro" id="IPR008266">
    <property type="entry name" value="Tyr_kinase_AS"/>
</dbReference>
<dbReference type="SMART" id="SM00220">
    <property type="entry name" value="S_TKc"/>
    <property type="match status" value="1"/>
</dbReference>
<proteinExistence type="predicted"/>
<dbReference type="Gene3D" id="1.10.510.10">
    <property type="entry name" value="Transferase(Phosphotransferase) domain 1"/>
    <property type="match status" value="1"/>
</dbReference>
<dbReference type="PROSITE" id="PS00109">
    <property type="entry name" value="PROTEIN_KINASE_TYR"/>
    <property type="match status" value="1"/>
</dbReference>
<dbReference type="InterPro" id="IPR000719">
    <property type="entry name" value="Prot_kinase_dom"/>
</dbReference>
<keyword evidence="3" id="KW-1185">Reference proteome</keyword>
<feature type="domain" description="Protein kinase" evidence="1">
    <location>
        <begin position="50"/>
        <end position="242"/>
    </location>
</feature>